<reference evidence="1 2" key="1">
    <citation type="submission" date="2016-10" db="EMBL/GenBank/DDBJ databases">
        <authorList>
            <person name="Varghese N."/>
            <person name="Submissions S."/>
        </authorList>
    </citation>
    <scope>NUCLEOTIDE SEQUENCE [LARGE SCALE GENOMIC DNA]</scope>
    <source>
        <strain evidence="1 2">Nl1</strain>
    </source>
</reference>
<gene>
    <name evidence="1" type="ORF">SAMN05216402_3043</name>
</gene>
<evidence type="ECO:0000313" key="1">
    <source>
        <dbReference type="EMBL" id="SDQ96833.1"/>
    </source>
</evidence>
<organism evidence="1 2">
    <name type="scientific">Nitrosospira multiformis</name>
    <dbReference type="NCBI Taxonomy" id="1231"/>
    <lineage>
        <taxon>Bacteria</taxon>
        <taxon>Pseudomonadati</taxon>
        <taxon>Pseudomonadota</taxon>
        <taxon>Betaproteobacteria</taxon>
        <taxon>Nitrosomonadales</taxon>
        <taxon>Nitrosomonadaceae</taxon>
        <taxon>Nitrosospira</taxon>
    </lineage>
</organism>
<name>A0ABY0TKA0_9PROT</name>
<keyword evidence="2" id="KW-1185">Reference proteome</keyword>
<evidence type="ECO:0000313" key="2">
    <source>
        <dbReference type="Proteomes" id="UP000183471"/>
    </source>
</evidence>
<dbReference type="Proteomes" id="UP000183471">
    <property type="component" value="Unassembled WGS sequence"/>
</dbReference>
<sequence length="66" mass="7581">MLNFPTKAKLRRYICIEARAEIALVSALIGFPNGGVRIGHGIIENYNRFNLLYPWLFMKLNSLLQT</sequence>
<accession>A0ABY0TKA0</accession>
<dbReference type="EMBL" id="FNKY01000001">
    <property type="protein sequence ID" value="SDQ96833.1"/>
    <property type="molecule type" value="Genomic_DNA"/>
</dbReference>
<proteinExistence type="predicted"/>
<protein>
    <submittedName>
        <fullName evidence="1">Uncharacterized protein</fullName>
    </submittedName>
</protein>
<comment type="caution">
    <text evidence="1">The sequence shown here is derived from an EMBL/GenBank/DDBJ whole genome shotgun (WGS) entry which is preliminary data.</text>
</comment>